<sequence length="316" mass="35570">MSVPNPNEFRTVGSSNNSEDLNIGPGPGPGQGAKVQTRHGPVDITRLSHSELVQRVRKLEADLLKLASDHNHLIREANHRIQAQATEISTLNGTIKRLEEDNTELRDLCCFLDDDRQKGRKLAREWQRFGRYTASVMRQEVAAYQSKLRDLDTRQQQLVSDNMELKELCLYLDEERNQNSCSQCGAAFRRDDGDGSSSSTNPAEEYANNMTTDSAFSNASSNSTQGNLTDRDEASRGILSGNFRAKIMDYVKRLERRVSELEKQDTISCPESVLNALQVLQVCQGLDDHDIGDQEKALVRQMCNVVWKKLEDNPNL</sequence>
<evidence type="ECO:0008006" key="9">
    <source>
        <dbReference type="Google" id="ProtNLM"/>
    </source>
</evidence>
<dbReference type="GO" id="GO:0005912">
    <property type="term" value="C:adherens junction"/>
    <property type="evidence" value="ECO:0007669"/>
    <property type="project" value="UniProtKB-SubCell"/>
</dbReference>
<evidence type="ECO:0000313" key="7">
    <source>
        <dbReference type="EMBL" id="CAG7720961.1"/>
    </source>
</evidence>
<evidence type="ECO:0000256" key="4">
    <source>
        <dbReference type="ARBA" id="ARBA00023054"/>
    </source>
</evidence>
<keyword evidence="4 5" id="KW-0175">Coiled coil</keyword>
<dbReference type="InterPro" id="IPR019359">
    <property type="entry name" value="CCDC85"/>
</dbReference>
<evidence type="ECO:0000256" key="1">
    <source>
        <dbReference type="ARBA" id="ARBA00004536"/>
    </source>
</evidence>
<proteinExistence type="inferred from homology"/>
<evidence type="ECO:0000256" key="3">
    <source>
        <dbReference type="ARBA" id="ARBA00022949"/>
    </source>
</evidence>
<evidence type="ECO:0000313" key="8">
    <source>
        <dbReference type="Proteomes" id="UP000708208"/>
    </source>
</evidence>
<evidence type="ECO:0000256" key="6">
    <source>
        <dbReference type="SAM" id="MobiDB-lite"/>
    </source>
</evidence>
<comment type="caution">
    <text evidence="7">The sequence shown here is derived from an EMBL/GenBank/DDBJ whole genome shotgun (WGS) entry which is preliminary data.</text>
</comment>
<dbReference type="EMBL" id="CAJVCH010075632">
    <property type="protein sequence ID" value="CAG7720961.1"/>
    <property type="molecule type" value="Genomic_DNA"/>
</dbReference>
<keyword evidence="3" id="KW-0965">Cell junction</keyword>
<comment type="similarity">
    <text evidence="2">Belongs to the CCDC85 family.</text>
</comment>
<name>A0A8J2NPK6_9HEXA</name>
<dbReference type="OrthoDB" id="10056395at2759"/>
<comment type="subcellular location">
    <subcellularLocation>
        <location evidence="1">Cell junction</location>
        <location evidence="1">Adherens junction</location>
    </subcellularLocation>
</comment>
<dbReference type="Pfam" id="PF10226">
    <property type="entry name" value="CCDC85"/>
    <property type="match status" value="1"/>
</dbReference>
<feature type="region of interest" description="Disordered" evidence="6">
    <location>
        <begin position="1"/>
        <end position="37"/>
    </location>
</feature>
<dbReference type="AlphaFoldDB" id="A0A8J2NPK6"/>
<protein>
    <recommendedName>
        <fullName evidence="9">Coiled-coil domain-containing protein 85C</fullName>
    </recommendedName>
</protein>
<feature type="compositionally biased region" description="Polar residues" evidence="6">
    <location>
        <begin position="212"/>
        <end position="228"/>
    </location>
</feature>
<evidence type="ECO:0000256" key="2">
    <source>
        <dbReference type="ARBA" id="ARBA00009052"/>
    </source>
</evidence>
<feature type="region of interest" description="Disordered" evidence="6">
    <location>
        <begin position="212"/>
        <end position="233"/>
    </location>
</feature>
<dbReference type="Proteomes" id="UP000708208">
    <property type="component" value="Unassembled WGS sequence"/>
</dbReference>
<accession>A0A8J2NPK6</accession>
<keyword evidence="8" id="KW-1185">Reference proteome</keyword>
<dbReference type="PANTHER" id="PTHR13546:SF15">
    <property type="entry name" value="CCDC85"/>
    <property type="match status" value="1"/>
</dbReference>
<gene>
    <name evidence="7" type="ORF">AFUS01_LOCUS10211</name>
</gene>
<evidence type="ECO:0000256" key="5">
    <source>
        <dbReference type="SAM" id="Coils"/>
    </source>
</evidence>
<reference evidence="7" key="1">
    <citation type="submission" date="2021-06" db="EMBL/GenBank/DDBJ databases">
        <authorList>
            <person name="Hodson N. C."/>
            <person name="Mongue J. A."/>
            <person name="Jaron S. K."/>
        </authorList>
    </citation>
    <scope>NUCLEOTIDE SEQUENCE</scope>
</reference>
<organism evidence="7 8">
    <name type="scientific">Allacma fusca</name>
    <dbReference type="NCBI Taxonomy" id="39272"/>
    <lineage>
        <taxon>Eukaryota</taxon>
        <taxon>Metazoa</taxon>
        <taxon>Ecdysozoa</taxon>
        <taxon>Arthropoda</taxon>
        <taxon>Hexapoda</taxon>
        <taxon>Collembola</taxon>
        <taxon>Symphypleona</taxon>
        <taxon>Sminthuridae</taxon>
        <taxon>Allacma</taxon>
    </lineage>
</organism>
<dbReference type="PANTHER" id="PTHR13546">
    <property type="entry name" value="RE60986P"/>
    <property type="match status" value="1"/>
</dbReference>
<feature type="coiled-coil region" evidence="5">
    <location>
        <begin position="56"/>
        <end position="108"/>
    </location>
</feature>